<evidence type="ECO:0000313" key="12">
    <source>
        <dbReference type="EMBL" id="MBZ0157147.1"/>
    </source>
</evidence>
<comment type="subcellular location">
    <subcellularLocation>
        <location evidence="1">Cell envelope</location>
    </subcellularLocation>
</comment>
<evidence type="ECO:0000313" key="13">
    <source>
        <dbReference type="Proteomes" id="UP000705867"/>
    </source>
</evidence>
<dbReference type="Proteomes" id="UP000705867">
    <property type="component" value="Unassembled WGS sequence"/>
</dbReference>
<dbReference type="InterPro" id="IPR003321">
    <property type="entry name" value="Cyt_c552"/>
</dbReference>
<evidence type="ECO:0000256" key="4">
    <source>
        <dbReference type="ARBA" id="ARBA00022617"/>
    </source>
</evidence>
<evidence type="ECO:0000256" key="10">
    <source>
        <dbReference type="ARBA" id="ARBA00049131"/>
    </source>
</evidence>
<evidence type="ECO:0000256" key="5">
    <source>
        <dbReference type="ARBA" id="ARBA00022723"/>
    </source>
</evidence>
<dbReference type="EC" id="1.7.2.2" evidence="3"/>
<evidence type="ECO:0000256" key="2">
    <source>
        <dbReference type="ARBA" id="ARBA00009288"/>
    </source>
</evidence>
<keyword evidence="5" id="KW-0479">Metal-binding</keyword>
<evidence type="ECO:0000256" key="11">
    <source>
        <dbReference type="SAM" id="SignalP"/>
    </source>
</evidence>
<organism evidence="12 13">
    <name type="scientific">Candidatus Nitrobium versatile</name>
    <dbReference type="NCBI Taxonomy" id="2884831"/>
    <lineage>
        <taxon>Bacteria</taxon>
        <taxon>Pseudomonadati</taxon>
        <taxon>Nitrospirota</taxon>
        <taxon>Nitrospiria</taxon>
        <taxon>Nitrospirales</taxon>
        <taxon>Nitrospiraceae</taxon>
        <taxon>Candidatus Nitrobium</taxon>
    </lineage>
</organism>
<dbReference type="Gene3D" id="1.10.1130.10">
    <property type="entry name" value="Flavocytochrome C3, Chain A"/>
    <property type="match status" value="1"/>
</dbReference>
<gene>
    <name evidence="12" type="ORF">K8I29_13155</name>
</gene>
<dbReference type="EMBL" id="JAIOIV010000105">
    <property type="protein sequence ID" value="MBZ0157147.1"/>
    <property type="molecule type" value="Genomic_DNA"/>
</dbReference>
<dbReference type="PIRSF" id="PIRSF000243">
    <property type="entry name" value="Cyt_c552"/>
    <property type="match status" value="1"/>
</dbReference>
<evidence type="ECO:0000256" key="3">
    <source>
        <dbReference type="ARBA" id="ARBA00011887"/>
    </source>
</evidence>
<dbReference type="PANTHER" id="PTHR30633">
    <property type="entry name" value="CYTOCHROME C-552 RESPIRATORY NITRITE REDUCTASE"/>
    <property type="match status" value="1"/>
</dbReference>
<sequence>MGKGKLALFCLSVLLVLTDGYVWITAAHAQKPQSTDRPQKAVKASDCYGCHDAIKDFHTRGKHAKVSCSRCHEALDLHLKDSAVKPATRTDHAACGQCHKEQYESFVSANLESKAKVEKATFKSRSPLFDTLSMPHAFTKEHDEPRSHIFGLMDHFIVDRAYGGRFQLKDWSKISDAKSAETNLWKILIDREPTTTDQKTFIPQSAVAANPVCLQCKSQDHILEWKYLGDKDPRARWDRTSKVVELARNLRHPVNCYMCHDPHSSQPRVVRDALIQAIVDRGEGTYPYDKEKSKETTVTKVMFRDNFRAIGLLNRPDSNVMCAQCHVEYNCNPGHIEGFDPTTDEKITVTDRRTNLIQWVNIFDYPKRMEEVRFKDFKHAVTGASLNKLQHPETETFWGSRHERAGVECKDCHMPKITKSGKTYTWHGQQSARYMLKNTCERCHPAWSDQEAEYQVDAIQNYVRGKITKAEFWLGQFIEAYARAKAAGVSPDILREARKNHDVAHIYWEWWTAENSDGFHNPEAARESLTRSIDLSQKGIKTLNEAIEAAGKKQ</sequence>
<dbReference type="FunFam" id="1.10.1130.10:FF:000004">
    <property type="entry name" value="Cytochrome c-552"/>
    <property type="match status" value="1"/>
</dbReference>
<evidence type="ECO:0000256" key="6">
    <source>
        <dbReference type="ARBA" id="ARBA00022729"/>
    </source>
</evidence>
<evidence type="ECO:0000256" key="8">
    <source>
        <dbReference type="ARBA" id="ARBA00023002"/>
    </source>
</evidence>
<comment type="similarity">
    <text evidence="2">Belongs to the cytochrome c-552 family.</text>
</comment>
<name>A0A953JBW6_9BACT</name>
<dbReference type="GO" id="GO:0030288">
    <property type="term" value="C:outer membrane-bounded periplasmic space"/>
    <property type="evidence" value="ECO:0007669"/>
    <property type="project" value="TreeGrafter"/>
</dbReference>
<keyword evidence="6 11" id="KW-0732">Signal</keyword>
<keyword evidence="9" id="KW-0408">Iron</keyword>
<evidence type="ECO:0000256" key="1">
    <source>
        <dbReference type="ARBA" id="ARBA00004196"/>
    </source>
</evidence>
<comment type="catalytic activity">
    <reaction evidence="10">
        <text>6 Fe(III)-[cytochrome c] + NH4(+) + 2 H2O = 6 Fe(II)-[cytochrome c] + nitrite + 8 H(+)</text>
        <dbReference type="Rhea" id="RHEA:13089"/>
        <dbReference type="Rhea" id="RHEA-COMP:10350"/>
        <dbReference type="Rhea" id="RHEA-COMP:14399"/>
        <dbReference type="ChEBI" id="CHEBI:15377"/>
        <dbReference type="ChEBI" id="CHEBI:15378"/>
        <dbReference type="ChEBI" id="CHEBI:16301"/>
        <dbReference type="ChEBI" id="CHEBI:28938"/>
        <dbReference type="ChEBI" id="CHEBI:29033"/>
        <dbReference type="ChEBI" id="CHEBI:29034"/>
        <dbReference type="EC" id="1.7.2.2"/>
    </reaction>
</comment>
<feature type="signal peptide" evidence="11">
    <location>
        <begin position="1"/>
        <end position="29"/>
    </location>
</feature>
<dbReference type="SUPFAM" id="SSF48695">
    <property type="entry name" value="Multiheme cytochromes"/>
    <property type="match status" value="2"/>
</dbReference>
<dbReference type="GO" id="GO:0046872">
    <property type="term" value="F:metal ion binding"/>
    <property type="evidence" value="ECO:0007669"/>
    <property type="project" value="UniProtKB-KW"/>
</dbReference>
<dbReference type="GO" id="GO:0020037">
    <property type="term" value="F:heme binding"/>
    <property type="evidence" value="ECO:0007669"/>
    <property type="project" value="TreeGrafter"/>
</dbReference>
<evidence type="ECO:0000256" key="9">
    <source>
        <dbReference type="ARBA" id="ARBA00023004"/>
    </source>
</evidence>
<keyword evidence="8" id="KW-0560">Oxidoreductase</keyword>
<reference evidence="12" key="2">
    <citation type="submission" date="2021-08" db="EMBL/GenBank/DDBJ databases">
        <authorList>
            <person name="Dalcin Martins P."/>
        </authorList>
    </citation>
    <scope>NUCLEOTIDE SEQUENCE</scope>
    <source>
        <strain evidence="12">MAG_39</strain>
    </source>
</reference>
<proteinExistence type="inferred from homology"/>
<feature type="chain" id="PRO_5037234035" description="nitrite reductase (cytochrome; ammonia-forming)" evidence="11">
    <location>
        <begin position="30"/>
        <end position="554"/>
    </location>
</feature>
<dbReference type="GO" id="GO:0042279">
    <property type="term" value="F:nitrite reductase (cytochrome, ammonia-forming) activity"/>
    <property type="evidence" value="ECO:0007669"/>
    <property type="project" value="UniProtKB-EC"/>
</dbReference>
<dbReference type="AlphaFoldDB" id="A0A953JBW6"/>
<comment type="caution">
    <text evidence="12">The sequence shown here is derived from an EMBL/GenBank/DDBJ whole genome shotgun (WGS) entry which is preliminary data.</text>
</comment>
<dbReference type="CDD" id="cd00548">
    <property type="entry name" value="NrfA-like"/>
    <property type="match status" value="1"/>
</dbReference>
<dbReference type="InterPro" id="IPR036280">
    <property type="entry name" value="Multihaem_cyt_sf"/>
</dbReference>
<dbReference type="Pfam" id="PF02335">
    <property type="entry name" value="Cytochrom_C552"/>
    <property type="match status" value="1"/>
</dbReference>
<protein>
    <recommendedName>
        <fullName evidence="3">nitrite reductase (cytochrome; ammonia-forming)</fullName>
        <ecNumber evidence="3">1.7.2.2</ecNumber>
    </recommendedName>
</protein>
<dbReference type="PANTHER" id="PTHR30633:SF0">
    <property type="entry name" value="CYTOCHROME C-552"/>
    <property type="match status" value="1"/>
</dbReference>
<dbReference type="Gene3D" id="1.10.287.3080">
    <property type="match status" value="1"/>
</dbReference>
<reference evidence="12" key="1">
    <citation type="journal article" date="2021" name="bioRxiv">
        <title>Unraveling nitrogen, sulfur and carbon metabolic pathways and microbial community transcriptional responses to substrate deprivation and toxicity stresses in a bioreactor mimicking anoxic brackish coastal sediment conditions.</title>
        <authorList>
            <person name="Martins P.D."/>
            <person name="Echeveste M.J."/>
            <person name="Arshad A."/>
            <person name="Kurth J."/>
            <person name="Ouboter H."/>
            <person name="Jetten M.S.M."/>
            <person name="Welte C.U."/>
        </authorList>
    </citation>
    <scope>NUCLEOTIDE SEQUENCE</scope>
    <source>
        <strain evidence="12">MAG_39</strain>
    </source>
</reference>
<accession>A0A953JBW6</accession>
<keyword evidence="4" id="KW-0349">Heme</keyword>
<evidence type="ECO:0000256" key="7">
    <source>
        <dbReference type="ARBA" id="ARBA00022837"/>
    </source>
</evidence>
<dbReference type="Gene3D" id="1.20.140.10">
    <property type="entry name" value="Butyryl-CoA Dehydrogenase, subunit A, domain 3"/>
    <property type="match status" value="1"/>
</dbReference>
<dbReference type="GO" id="GO:0019645">
    <property type="term" value="P:anaerobic electron transport chain"/>
    <property type="evidence" value="ECO:0007669"/>
    <property type="project" value="TreeGrafter"/>
</dbReference>
<keyword evidence="7" id="KW-0106">Calcium</keyword>